<sequence>MSFASKWIMATMTVLGTATMAHSTADQLNQFRWNHRILVIFSDRSDDANYVQQMGALKGTQKSVAERDMLIISVVADVAAIIDKPQLKLDADSLRKRFGAEGRGFRAVLIGKDGRAKLSSNRPITPAELSSTIDAMPMRQSEMR</sequence>
<dbReference type="AlphaFoldDB" id="A0A7W6PPC2"/>
<gene>
    <name evidence="3" type="ORF">GGQ72_000847</name>
</gene>
<evidence type="ECO:0000313" key="3">
    <source>
        <dbReference type="EMBL" id="MBB4142348.1"/>
    </source>
</evidence>
<dbReference type="Proteomes" id="UP000519897">
    <property type="component" value="Unassembled WGS sequence"/>
</dbReference>
<evidence type="ECO:0000259" key="2">
    <source>
        <dbReference type="Pfam" id="PF13778"/>
    </source>
</evidence>
<keyword evidence="4" id="KW-1185">Reference proteome</keyword>
<dbReference type="InterPro" id="IPR025232">
    <property type="entry name" value="DUF4174"/>
</dbReference>
<proteinExistence type="predicted"/>
<name>A0A7W6PPC2_9HYPH</name>
<accession>A0A7W6PPC2</accession>
<dbReference type="RefSeq" id="WP_165136177.1">
    <property type="nucleotide sequence ID" value="NZ_CP049250.1"/>
</dbReference>
<protein>
    <recommendedName>
        <fullName evidence="2">DUF4174 domain-containing protein</fullName>
    </recommendedName>
</protein>
<reference evidence="3 4" key="1">
    <citation type="submission" date="2020-08" db="EMBL/GenBank/DDBJ databases">
        <title>Genomic Encyclopedia of Type Strains, Phase IV (KMG-IV): sequencing the most valuable type-strain genomes for metagenomic binning, comparative biology and taxonomic classification.</title>
        <authorList>
            <person name="Goeker M."/>
        </authorList>
    </citation>
    <scope>NUCLEOTIDE SEQUENCE [LARGE SCALE GENOMIC DNA]</scope>
    <source>
        <strain evidence="3 4">DSM 29514</strain>
    </source>
</reference>
<comment type="caution">
    <text evidence="3">The sequence shown here is derived from an EMBL/GenBank/DDBJ whole genome shotgun (WGS) entry which is preliminary data.</text>
</comment>
<evidence type="ECO:0000313" key="4">
    <source>
        <dbReference type="Proteomes" id="UP000519897"/>
    </source>
</evidence>
<feature type="domain" description="DUF4174" evidence="2">
    <location>
        <begin position="28"/>
        <end position="142"/>
    </location>
</feature>
<dbReference type="Pfam" id="PF13778">
    <property type="entry name" value="DUF4174"/>
    <property type="match status" value="1"/>
</dbReference>
<evidence type="ECO:0000256" key="1">
    <source>
        <dbReference type="ARBA" id="ARBA00022729"/>
    </source>
</evidence>
<keyword evidence="1" id="KW-0732">Signal</keyword>
<organism evidence="3 4">
    <name type="scientific">Rhizobium rhizoryzae</name>
    <dbReference type="NCBI Taxonomy" id="451876"/>
    <lineage>
        <taxon>Bacteria</taxon>
        <taxon>Pseudomonadati</taxon>
        <taxon>Pseudomonadota</taxon>
        <taxon>Alphaproteobacteria</taxon>
        <taxon>Hyphomicrobiales</taxon>
        <taxon>Rhizobiaceae</taxon>
        <taxon>Rhizobium/Agrobacterium group</taxon>
        <taxon>Rhizobium</taxon>
    </lineage>
</organism>
<dbReference type="EMBL" id="JACIEC010000001">
    <property type="protein sequence ID" value="MBB4142348.1"/>
    <property type="molecule type" value="Genomic_DNA"/>
</dbReference>